<dbReference type="InterPro" id="IPR015353">
    <property type="entry name" value="Rubisco_LSMT_subst-bd"/>
</dbReference>
<dbReference type="SUPFAM" id="SSF82199">
    <property type="entry name" value="SET domain"/>
    <property type="match status" value="1"/>
</dbReference>
<feature type="signal peptide" evidence="4">
    <location>
        <begin position="1"/>
        <end position="18"/>
    </location>
</feature>
<dbReference type="EMBL" id="MDYQ01000192">
    <property type="protein sequence ID" value="PRP79218.1"/>
    <property type="molecule type" value="Genomic_DNA"/>
</dbReference>
<dbReference type="InterPro" id="IPR046341">
    <property type="entry name" value="SET_dom_sf"/>
</dbReference>
<feature type="chain" id="PRO_5015198757" description="Rubisco LSMT substrate-binding domain-containing protein" evidence="4">
    <location>
        <begin position="19"/>
        <end position="451"/>
    </location>
</feature>
<evidence type="ECO:0000259" key="5">
    <source>
        <dbReference type="Pfam" id="PF09273"/>
    </source>
</evidence>
<accession>A0A2P6N5K9</accession>
<organism evidence="6 7">
    <name type="scientific">Planoprotostelium fungivorum</name>
    <dbReference type="NCBI Taxonomy" id="1890364"/>
    <lineage>
        <taxon>Eukaryota</taxon>
        <taxon>Amoebozoa</taxon>
        <taxon>Evosea</taxon>
        <taxon>Variosea</taxon>
        <taxon>Cavosteliida</taxon>
        <taxon>Cavosteliaceae</taxon>
        <taxon>Planoprotostelium</taxon>
    </lineage>
</organism>
<dbReference type="OrthoDB" id="441812at2759"/>
<dbReference type="PANTHER" id="PTHR13271:SF137">
    <property type="entry name" value="SET DOMAIN-CONTAINING PROTEIN"/>
    <property type="match status" value="1"/>
</dbReference>
<dbReference type="Gene3D" id="3.90.1410.10">
    <property type="entry name" value="set domain protein methyltransferase, domain 1"/>
    <property type="match status" value="1"/>
</dbReference>
<dbReference type="GO" id="GO:0016279">
    <property type="term" value="F:protein-lysine N-methyltransferase activity"/>
    <property type="evidence" value="ECO:0007669"/>
    <property type="project" value="TreeGrafter"/>
</dbReference>
<dbReference type="CDD" id="cd10527">
    <property type="entry name" value="SET_LSMT"/>
    <property type="match status" value="1"/>
</dbReference>
<keyword evidence="3" id="KW-0949">S-adenosyl-L-methionine</keyword>
<dbReference type="Gene3D" id="3.90.1420.10">
    <property type="entry name" value="Rubisco LSMT, substrate-binding domain"/>
    <property type="match status" value="1"/>
</dbReference>
<dbReference type="InterPro" id="IPR050600">
    <property type="entry name" value="SETD3_SETD6_MTase"/>
</dbReference>
<evidence type="ECO:0000256" key="1">
    <source>
        <dbReference type="ARBA" id="ARBA00022603"/>
    </source>
</evidence>
<dbReference type="Proteomes" id="UP000241769">
    <property type="component" value="Unassembled WGS sequence"/>
</dbReference>
<gene>
    <name evidence="6" type="ORF">PROFUN_12756</name>
</gene>
<reference evidence="6 7" key="1">
    <citation type="journal article" date="2018" name="Genome Biol. Evol.">
        <title>Multiple Roots of Fruiting Body Formation in Amoebozoa.</title>
        <authorList>
            <person name="Hillmann F."/>
            <person name="Forbes G."/>
            <person name="Novohradska S."/>
            <person name="Ferling I."/>
            <person name="Riege K."/>
            <person name="Groth M."/>
            <person name="Westermann M."/>
            <person name="Marz M."/>
            <person name="Spaller T."/>
            <person name="Winckler T."/>
            <person name="Schaap P."/>
            <person name="Glockner G."/>
        </authorList>
    </citation>
    <scope>NUCLEOTIDE SEQUENCE [LARGE SCALE GENOMIC DNA]</scope>
    <source>
        <strain evidence="6 7">Jena</strain>
    </source>
</reference>
<evidence type="ECO:0000256" key="2">
    <source>
        <dbReference type="ARBA" id="ARBA00022679"/>
    </source>
</evidence>
<keyword evidence="4" id="KW-0732">Signal</keyword>
<evidence type="ECO:0000313" key="6">
    <source>
        <dbReference type="EMBL" id="PRP79218.1"/>
    </source>
</evidence>
<dbReference type="Pfam" id="PF09273">
    <property type="entry name" value="Rubis-subs-bind"/>
    <property type="match status" value="1"/>
</dbReference>
<dbReference type="STRING" id="1890364.A0A2P6N5K9"/>
<evidence type="ECO:0000313" key="7">
    <source>
        <dbReference type="Proteomes" id="UP000241769"/>
    </source>
</evidence>
<dbReference type="PANTHER" id="PTHR13271">
    <property type="entry name" value="UNCHARACTERIZED PUTATIVE METHYLTRANSFERASE"/>
    <property type="match status" value="1"/>
</dbReference>
<keyword evidence="7" id="KW-1185">Reference proteome</keyword>
<dbReference type="AlphaFoldDB" id="A0A2P6N5K9"/>
<dbReference type="GO" id="GO:0032259">
    <property type="term" value="P:methylation"/>
    <property type="evidence" value="ECO:0007669"/>
    <property type="project" value="UniProtKB-KW"/>
</dbReference>
<feature type="domain" description="Rubisco LSMT substrate-binding" evidence="5">
    <location>
        <begin position="305"/>
        <end position="422"/>
    </location>
</feature>
<sequence length="451" mass="53334">MRRAAVIIVTVFLLEVLSLPVNNEQHWKAFEDWWKKGVEVESVRLGDRWTDQLRPGVFATRDIEPRSDPKPVRNDKTGSLKLFKMAKIEVVQMADDIFNRYTNDKENDPGYYILLSVYILYERFHNPNSHWKPWFDVLPALSDMNNLLTWKFSDLKELSGSPLYQRARDRRSEVTDHYRWLEDNIFTEYYKLFQYKPSADEYKWAVSIVRSRNMMILVDNIIQYVITPYYDMFRHAPQDIDQGYYIFNPITRHLEITSRRSYSEGDEVFAFWGEKCNSELLDFYSFILKDNLFDCVHITNFVLPEGDPLYKQKRILFERSQTSYAKLKATKEGVSHELIRVLRAMTIGEEELTTTLMVTGVDDEPMSSRSQGAIYDSLAEICRGALRDYPTTMEEDEEILRGELSPRKRMAVQVRYDEKKILFSTGVKAMREAQRWADIYKKEMQTNKDEL</sequence>
<keyword evidence="1" id="KW-0489">Methyltransferase</keyword>
<proteinExistence type="predicted"/>
<keyword evidence="2" id="KW-0808">Transferase</keyword>
<protein>
    <recommendedName>
        <fullName evidence="5">Rubisco LSMT substrate-binding domain-containing protein</fullName>
    </recommendedName>
</protein>
<comment type="caution">
    <text evidence="6">The sequence shown here is derived from an EMBL/GenBank/DDBJ whole genome shotgun (WGS) entry which is preliminary data.</text>
</comment>
<dbReference type="SUPFAM" id="SSF81822">
    <property type="entry name" value="RuBisCo LSMT C-terminal, substrate-binding domain"/>
    <property type="match status" value="1"/>
</dbReference>
<evidence type="ECO:0000256" key="4">
    <source>
        <dbReference type="SAM" id="SignalP"/>
    </source>
</evidence>
<dbReference type="InParanoid" id="A0A2P6N5K9"/>
<name>A0A2P6N5K9_9EUKA</name>
<evidence type="ECO:0000256" key="3">
    <source>
        <dbReference type="ARBA" id="ARBA00022691"/>
    </source>
</evidence>
<dbReference type="InterPro" id="IPR036464">
    <property type="entry name" value="Rubisco_LSMT_subst-bd_sf"/>
</dbReference>